<dbReference type="EMBL" id="PQ015379">
    <property type="protein sequence ID" value="XDJ15012.1"/>
    <property type="molecule type" value="Genomic_DNA"/>
</dbReference>
<evidence type="ECO:0000313" key="2">
    <source>
        <dbReference type="EMBL" id="XDJ15012.1"/>
    </source>
</evidence>
<evidence type="ECO:0000256" key="1">
    <source>
        <dbReference type="SAM" id="MobiDB-lite"/>
    </source>
</evidence>
<feature type="region of interest" description="Disordered" evidence="1">
    <location>
        <begin position="22"/>
        <end position="45"/>
    </location>
</feature>
<organism evidence="2">
    <name type="scientific">Pseudomonas phage HRDY3</name>
    <dbReference type="NCBI Taxonomy" id="3236930"/>
    <lineage>
        <taxon>Viruses</taxon>
    </lineage>
</organism>
<reference evidence="2" key="1">
    <citation type="submission" date="2024-07" db="EMBL/GenBank/DDBJ databases">
        <authorList>
            <person name="Bringhurst R.M."/>
            <person name="Homer T.E."/>
        </authorList>
    </citation>
    <scope>NUCLEOTIDE SEQUENCE</scope>
</reference>
<sequence length="93" mass="10703">MREPLWSLKDLAGHTKVAYATLQSRSKTDRQRASNPFPQQKHFDSKFSGFNGHNYAERIKGLCGSGTASRYKKSELLAWFNAEDQHKPFKRES</sequence>
<name>A0AB39CDU0_9VIRU</name>
<proteinExistence type="predicted"/>
<protein>
    <submittedName>
        <fullName evidence="2">Uncharacterized protein</fullName>
    </submittedName>
</protein>
<accession>A0AB39CDU0</accession>